<dbReference type="AlphaFoldDB" id="A0A392NNE2"/>
<dbReference type="GO" id="GO:0005634">
    <property type="term" value="C:nucleus"/>
    <property type="evidence" value="ECO:0007669"/>
    <property type="project" value="TreeGrafter"/>
</dbReference>
<keyword evidence="2 6" id="KW-0489">Methyltransferase</keyword>
<proteinExistence type="predicted"/>
<keyword evidence="7" id="KW-1185">Reference proteome</keyword>
<keyword evidence="4" id="KW-0949">S-adenosyl-L-methionine</keyword>
<dbReference type="GO" id="GO:0032259">
    <property type="term" value="P:methylation"/>
    <property type="evidence" value="ECO:0007669"/>
    <property type="project" value="UniProtKB-KW"/>
</dbReference>
<accession>A0A392NNE2</accession>
<dbReference type="EMBL" id="LXQA010046004">
    <property type="protein sequence ID" value="MCI01381.1"/>
    <property type="molecule type" value="Genomic_DNA"/>
</dbReference>
<evidence type="ECO:0000256" key="5">
    <source>
        <dbReference type="SAM" id="Phobius"/>
    </source>
</evidence>
<dbReference type="InterPro" id="IPR029063">
    <property type="entry name" value="SAM-dependent_MTases_sf"/>
</dbReference>
<name>A0A392NNE2_9FABA</name>
<comment type="caution">
    <text evidence="6">The sequence shown here is derived from an EMBL/GenBank/DDBJ whole genome shotgun (WGS) entry which is preliminary data.</text>
</comment>
<sequence length="72" mass="7682">GFPDCYQLRGSVKERYIQVGNAVAVPVALALGYTLGLAIQGLSDNKPLITLPFKYPSCLAQPLAIVEDDDSS</sequence>
<feature type="transmembrane region" description="Helical" evidence="5">
    <location>
        <begin position="16"/>
        <end position="39"/>
    </location>
</feature>
<dbReference type="GO" id="GO:0003886">
    <property type="term" value="F:DNA (cytosine-5-)-methyltransferase activity"/>
    <property type="evidence" value="ECO:0007669"/>
    <property type="project" value="UniProtKB-EC"/>
</dbReference>
<evidence type="ECO:0000256" key="1">
    <source>
        <dbReference type="ARBA" id="ARBA00011975"/>
    </source>
</evidence>
<evidence type="ECO:0000313" key="7">
    <source>
        <dbReference type="Proteomes" id="UP000265520"/>
    </source>
</evidence>
<dbReference type="GO" id="GO:0003677">
    <property type="term" value="F:DNA binding"/>
    <property type="evidence" value="ECO:0007669"/>
    <property type="project" value="TreeGrafter"/>
</dbReference>
<keyword evidence="5" id="KW-1133">Transmembrane helix</keyword>
<dbReference type="InterPro" id="IPR001525">
    <property type="entry name" value="C5_MeTfrase"/>
</dbReference>
<evidence type="ECO:0000256" key="3">
    <source>
        <dbReference type="ARBA" id="ARBA00022679"/>
    </source>
</evidence>
<feature type="non-terminal residue" evidence="6">
    <location>
        <position position="1"/>
    </location>
</feature>
<dbReference type="Pfam" id="PF00145">
    <property type="entry name" value="DNA_methylase"/>
    <property type="match status" value="1"/>
</dbReference>
<reference evidence="6 7" key="1">
    <citation type="journal article" date="2018" name="Front. Plant Sci.">
        <title>Red Clover (Trifolium pratense) and Zigzag Clover (T. medium) - A Picture of Genomic Similarities and Differences.</title>
        <authorList>
            <person name="Dluhosova J."/>
            <person name="Istvanek J."/>
            <person name="Nedelnik J."/>
            <person name="Repkova J."/>
        </authorList>
    </citation>
    <scope>NUCLEOTIDE SEQUENCE [LARGE SCALE GENOMIC DNA]</scope>
    <source>
        <strain evidence="7">cv. 10/8</strain>
        <tissue evidence="6">Leaf</tissue>
    </source>
</reference>
<dbReference type="EC" id="2.1.1.37" evidence="1"/>
<evidence type="ECO:0000256" key="2">
    <source>
        <dbReference type="ARBA" id="ARBA00022603"/>
    </source>
</evidence>
<evidence type="ECO:0000256" key="4">
    <source>
        <dbReference type="ARBA" id="ARBA00022691"/>
    </source>
</evidence>
<dbReference type="PANTHER" id="PTHR10629">
    <property type="entry name" value="CYTOSINE-SPECIFIC METHYLTRANSFERASE"/>
    <property type="match status" value="1"/>
</dbReference>
<dbReference type="Proteomes" id="UP000265520">
    <property type="component" value="Unassembled WGS sequence"/>
</dbReference>
<dbReference type="SUPFAM" id="SSF53335">
    <property type="entry name" value="S-adenosyl-L-methionine-dependent methyltransferases"/>
    <property type="match status" value="1"/>
</dbReference>
<organism evidence="6 7">
    <name type="scientific">Trifolium medium</name>
    <dbReference type="NCBI Taxonomy" id="97028"/>
    <lineage>
        <taxon>Eukaryota</taxon>
        <taxon>Viridiplantae</taxon>
        <taxon>Streptophyta</taxon>
        <taxon>Embryophyta</taxon>
        <taxon>Tracheophyta</taxon>
        <taxon>Spermatophyta</taxon>
        <taxon>Magnoliopsida</taxon>
        <taxon>eudicotyledons</taxon>
        <taxon>Gunneridae</taxon>
        <taxon>Pentapetalae</taxon>
        <taxon>rosids</taxon>
        <taxon>fabids</taxon>
        <taxon>Fabales</taxon>
        <taxon>Fabaceae</taxon>
        <taxon>Papilionoideae</taxon>
        <taxon>50 kb inversion clade</taxon>
        <taxon>NPAAA clade</taxon>
        <taxon>Hologalegina</taxon>
        <taxon>IRL clade</taxon>
        <taxon>Trifolieae</taxon>
        <taxon>Trifolium</taxon>
    </lineage>
</organism>
<protein>
    <recommendedName>
        <fullName evidence="1">DNA (cytosine-5-)-methyltransferase</fullName>
        <ecNumber evidence="1">2.1.1.37</ecNumber>
    </recommendedName>
</protein>
<dbReference type="InterPro" id="IPR050390">
    <property type="entry name" value="C5-Methyltransferase"/>
</dbReference>
<dbReference type="Gene3D" id="3.40.50.150">
    <property type="entry name" value="Vaccinia Virus protein VP39"/>
    <property type="match status" value="1"/>
</dbReference>
<evidence type="ECO:0000313" key="6">
    <source>
        <dbReference type="EMBL" id="MCI01381.1"/>
    </source>
</evidence>
<keyword evidence="5" id="KW-0812">Transmembrane</keyword>
<dbReference type="PANTHER" id="PTHR10629:SF42">
    <property type="entry name" value="DNA (CYTOSINE-5)-METHYLTRANSFERASE CMT1-RELATED"/>
    <property type="match status" value="1"/>
</dbReference>
<dbReference type="GO" id="GO:0044027">
    <property type="term" value="P:negative regulation of gene expression via chromosomal CpG island methylation"/>
    <property type="evidence" value="ECO:0007669"/>
    <property type="project" value="TreeGrafter"/>
</dbReference>
<keyword evidence="5" id="KW-0472">Membrane</keyword>
<keyword evidence="3 6" id="KW-0808">Transferase</keyword>